<keyword evidence="1" id="KW-0175">Coiled coil</keyword>
<dbReference type="AlphaFoldDB" id="A0ABD3AMW1"/>
<feature type="region of interest" description="Disordered" evidence="2">
    <location>
        <begin position="41"/>
        <end position="61"/>
    </location>
</feature>
<dbReference type="PANTHER" id="PTHR31307">
    <property type="entry name" value="TRIHELIX TRANSCRIPTION FACTOR ASIL2"/>
    <property type="match status" value="1"/>
</dbReference>
<evidence type="ECO:0000256" key="1">
    <source>
        <dbReference type="SAM" id="Coils"/>
    </source>
</evidence>
<feature type="compositionally biased region" description="Acidic residues" evidence="2">
    <location>
        <begin position="45"/>
        <end position="56"/>
    </location>
</feature>
<comment type="caution">
    <text evidence="4">The sequence shown here is derived from an EMBL/GenBank/DDBJ whole genome shotgun (WGS) entry which is preliminary data.</text>
</comment>
<sequence length="362" mass="42198">MYDSEDEGRYLAKPSFRSKPPIRNPHAYSIPLNTAHYANDVGFAQEDDEFDDEEENPQFQNAQSGYYYQSFYGEDESKRNKKKRRLESLVSNYEIAPRGGRNSVPRSSNLGGISRDSWNEEESFVLLEVWGERYMELGRRSLRAEDWIEVAEKVSEMSGRERSEMDCRNQLDVLKKKYKKEREKMEKFGGGFLSKWVFFKKMDVLLNLRMRGHCGLGCGFDSGEYVFMNPRVYLDKSNVLDEMRDSPGVSDEEDEEEDGRLGQGEGELDGESARLLADSIQRFGEIYEKIESSKRRQMMELEKMRRDFQRDLELQKKQIVERAQAEIAKIREGDEEDDDEDDDDDNSDDNDDVDAPNENIQV</sequence>
<evidence type="ECO:0000313" key="4">
    <source>
        <dbReference type="EMBL" id="KAL3532431.1"/>
    </source>
</evidence>
<dbReference type="EMBL" id="JBJUIK010000003">
    <property type="protein sequence ID" value="KAL3532431.1"/>
    <property type="molecule type" value="Genomic_DNA"/>
</dbReference>
<feature type="region of interest" description="Disordered" evidence="2">
    <location>
        <begin position="325"/>
        <end position="362"/>
    </location>
</feature>
<dbReference type="PANTHER" id="PTHR31307:SF8">
    <property type="entry name" value="ALCOHOL DEHYDROGENASE TRANSCRIPTION FACTOR MYB_SANT-LIKE FAMILY PROTEIN"/>
    <property type="match status" value="1"/>
</dbReference>
<proteinExistence type="predicted"/>
<dbReference type="InterPro" id="IPR044823">
    <property type="entry name" value="ASIL1/2-like"/>
</dbReference>
<protein>
    <recommendedName>
        <fullName evidence="3">Myb/SANT-like DNA-binding domain-containing protein</fullName>
    </recommendedName>
</protein>
<keyword evidence="5" id="KW-1185">Reference proteome</keyword>
<evidence type="ECO:0000259" key="3">
    <source>
        <dbReference type="Pfam" id="PF13837"/>
    </source>
</evidence>
<evidence type="ECO:0000256" key="2">
    <source>
        <dbReference type="SAM" id="MobiDB-lite"/>
    </source>
</evidence>
<dbReference type="Pfam" id="PF13837">
    <property type="entry name" value="Myb_DNA-bind_4"/>
    <property type="match status" value="1"/>
</dbReference>
<gene>
    <name evidence="4" type="ORF">ACH5RR_005952</name>
</gene>
<feature type="region of interest" description="Disordered" evidence="2">
    <location>
        <begin position="1"/>
        <end position="27"/>
    </location>
</feature>
<dbReference type="Gene3D" id="1.10.10.60">
    <property type="entry name" value="Homeodomain-like"/>
    <property type="match status" value="1"/>
</dbReference>
<feature type="region of interest" description="Disordered" evidence="2">
    <location>
        <begin position="243"/>
        <end position="271"/>
    </location>
</feature>
<name>A0ABD3AMW1_9GENT</name>
<organism evidence="4 5">
    <name type="scientific">Cinchona calisaya</name>
    <dbReference type="NCBI Taxonomy" id="153742"/>
    <lineage>
        <taxon>Eukaryota</taxon>
        <taxon>Viridiplantae</taxon>
        <taxon>Streptophyta</taxon>
        <taxon>Embryophyta</taxon>
        <taxon>Tracheophyta</taxon>
        <taxon>Spermatophyta</taxon>
        <taxon>Magnoliopsida</taxon>
        <taxon>eudicotyledons</taxon>
        <taxon>Gunneridae</taxon>
        <taxon>Pentapetalae</taxon>
        <taxon>asterids</taxon>
        <taxon>lamiids</taxon>
        <taxon>Gentianales</taxon>
        <taxon>Rubiaceae</taxon>
        <taxon>Cinchonoideae</taxon>
        <taxon>Cinchoneae</taxon>
        <taxon>Cinchona</taxon>
    </lineage>
</organism>
<reference evidence="4 5" key="1">
    <citation type="submission" date="2024-11" db="EMBL/GenBank/DDBJ databases">
        <title>A near-complete genome assembly of Cinchona calisaya.</title>
        <authorList>
            <person name="Lian D.C."/>
            <person name="Zhao X.W."/>
            <person name="Wei L."/>
        </authorList>
    </citation>
    <scope>NUCLEOTIDE SEQUENCE [LARGE SCALE GENOMIC DNA]</scope>
    <source>
        <tissue evidence="4">Nenye</tissue>
    </source>
</reference>
<accession>A0ABD3AMW1</accession>
<dbReference type="InterPro" id="IPR044822">
    <property type="entry name" value="Myb_DNA-bind_4"/>
</dbReference>
<feature type="coiled-coil region" evidence="1">
    <location>
        <begin position="287"/>
        <end position="318"/>
    </location>
</feature>
<dbReference type="Proteomes" id="UP001630127">
    <property type="component" value="Unassembled WGS sequence"/>
</dbReference>
<feature type="compositionally biased region" description="Acidic residues" evidence="2">
    <location>
        <begin position="333"/>
        <end position="355"/>
    </location>
</feature>
<evidence type="ECO:0000313" key="5">
    <source>
        <dbReference type="Proteomes" id="UP001630127"/>
    </source>
</evidence>
<feature type="domain" description="Myb/SANT-like DNA-binding" evidence="3">
    <location>
        <begin position="115"/>
        <end position="204"/>
    </location>
</feature>